<evidence type="ECO:0000259" key="3">
    <source>
        <dbReference type="Pfam" id="PF10145"/>
    </source>
</evidence>
<name>A0ABP8V0A7_9GAMM</name>
<keyword evidence="1" id="KW-1188">Viral release from host cell</keyword>
<evidence type="ECO:0000313" key="5">
    <source>
        <dbReference type="Proteomes" id="UP001500604"/>
    </source>
</evidence>
<gene>
    <name evidence="4" type="ORF">GCM10023116_12980</name>
</gene>
<accession>A0ABP8V0A7</accession>
<feature type="domain" description="Phage tail tape measure protein" evidence="3">
    <location>
        <begin position="89"/>
        <end position="287"/>
    </location>
</feature>
<reference evidence="5" key="1">
    <citation type="journal article" date="2019" name="Int. J. Syst. Evol. Microbiol.">
        <title>The Global Catalogue of Microorganisms (GCM) 10K type strain sequencing project: providing services to taxonomists for standard genome sequencing and annotation.</title>
        <authorList>
            <consortium name="The Broad Institute Genomics Platform"/>
            <consortium name="The Broad Institute Genome Sequencing Center for Infectious Disease"/>
            <person name="Wu L."/>
            <person name="Ma J."/>
        </authorList>
    </citation>
    <scope>NUCLEOTIDE SEQUENCE [LARGE SCALE GENOMIC DNA]</scope>
    <source>
        <strain evidence="5">JCM 17805</strain>
    </source>
</reference>
<organism evidence="4 5">
    <name type="scientific">Kistimonas scapharcae</name>
    <dbReference type="NCBI Taxonomy" id="1036133"/>
    <lineage>
        <taxon>Bacteria</taxon>
        <taxon>Pseudomonadati</taxon>
        <taxon>Pseudomonadota</taxon>
        <taxon>Gammaproteobacteria</taxon>
        <taxon>Oceanospirillales</taxon>
        <taxon>Endozoicomonadaceae</taxon>
        <taxon>Kistimonas</taxon>
    </lineage>
</organism>
<dbReference type="PANTHER" id="PTHR37813">
    <property type="entry name" value="FELS-2 PROPHAGE PROTEIN"/>
    <property type="match status" value="1"/>
</dbReference>
<keyword evidence="2" id="KW-0812">Transmembrane</keyword>
<dbReference type="PANTHER" id="PTHR37813:SF1">
    <property type="entry name" value="FELS-2 PROPHAGE PROTEIN"/>
    <property type="match status" value="1"/>
</dbReference>
<evidence type="ECO:0000256" key="2">
    <source>
        <dbReference type="SAM" id="Phobius"/>
    </source>
</evidence>
<keyword evidence="5" id="KW-1185">Reference proteome</keyword>
<protein>
    <submittedName>
        <fullName evidence="4">Phage tail tape measure protein</fullName>
    </submittedName>
</protein>
<sequence length="583" mass="60685">MSAALEKLMFTVAMVDQVSKPIAAVDKAIGGMKKNATEGFSAIQQGAVGLVASGLALQGILGPAIEMDRALGEVRSLGVADKELKTLTATALDFSIQYGKSASDFVRSSYDIQSAIAGLNNGELAKFTEASNLLAAATKADAATVTSYMGTMYGIFQSEAEAMGKAEWVQMLTGQTATAVQMFKTTGAEMSSAFTSLGANAQSAGISLTEQMAVLGKLQATMSGSEAGTKYKSFLAGVGNAQTALGLSFTDSEGRMLPMLQIMEQLQGKFGDTLDVAESDALKKAFGSEEAVSMIKLLMADTAGLAANIDQLGKVTGMDKAAQMAGAMVDPWEQFASSVDAVRVVFGQALLPVINPVMQDLAAGGAQLAEWMQMFPNITRWIGYVVVGVLTLSAAFAAMTIATGITKLAIGGMNAVFMIMTGAMKALQLVTLLWNGAIWLVNAALLANPITWVIVGIIALIAAVGALVYWWDDLKQAFLDSTWGQAIMGVIGNIINLFRGLGKIFDWVIEKINLIPGVEIGGADTTVTGTTQSADVPAGGVTQQLATAVGGNKAGSQYGDIHINSQESMGPAQLDEWLAVQGG</sequence>
<dbReference type="InterPro" id="IPR010090">
    <property type="entry name" value="Phage_tape_meas"/>
</dbReference>
<comment type="caution">
    <text evidence="4">The sequence shown here is derived from an EMBL/GenBank/DDBJ whole genome shotgun (WGS) entry which is preliminary data.</text>
</comment>
<keyword evidence="2" id="KW-1133">Transmembrane helix</keyword>
<dbReference type="NCBIfam" id="TIGR01760">
    <property type="entry name" value="tape_meas_TP901"/>
    <property type="match status" value="1"/>
</dbReference>
<feature type="transmembrane region" description="Helical" evidence="2">
    <location>
        <begin position="452"/>
        <end position="471"/>
    </location>
</feature>
<dbReference type="Proteomes" id="UP001500604">
    <property type="component" value="Unassembled WGS sequence"/>
</dbReference>
<dbReference type="EMBL" id="BAABFL010000117">
    <property type="protein sequence ID" value="GAA4649024.1"/>
    <property type="molecule type" value="Genomic_DNA"/>
</dbReference>
<evidence type="ECO:0000313" key="4">
    <source>
        <dbReference type="EMBL" id="GAA4649024.1"/>
    </source>
</evidence>
<evidence type="ECO:0000256" key="1">
    <source>
        <dbReference type="ARBA" id="ARBA00022612"/>
    </source>
</evidence>
<dbReference type="Pfam" id="PF10145">
    <property type="entry name" value="PhageMin_Tail"/>
    <property type="match status" value="1"/>
</dbReference>
<proteinExistence type="predicted"/>
<dbReference type="RefSeq" id="WP_345194776.1">
    <property type="nucleotide sequence ID" value="NZ_BAABFL010000117.1"/>
</dbReference>
<feature type="transmembrane region" description="Helical" evidence="2">
    <location>
        <begin position="381"/>
        <end position="405"/>
    </location>
</feature>
<keyword evidence="2" id="KW-0472">Membrane</keyword>